<protein>
    <submittedName>
        <fullName evidence="1">Uncharacterized protein</fullName>
    </submittedName>
</protein>
<proteinExistence type="predicted"/>
<keyword evidence="2" id="KW-1185">Reference proteome</keyword>
<dbReference type="EMBL" id="LHUQ01000045">
    <property type="protein sequence ID" value="KON63082.1"/>
    <property type="molecule type" value="Genomic_DNA"/>
</dbReference>
<dbReference type="PATRIC" id="fig|33995.3.peg.3811"/>
<gene>
    <name evidence="1" type="ORF">KOEU_34420</name>
</gene>
<name>A0A0M0ECU0_KOMEU</name>
<evidence type="ECO:0000313" key="1">
    <source>
        <dbReference type="EMBL" id="KON63082.1"/>
    </source>
</evidence>
<sequence>MAGPRTRQAQPRPPAEAAQYLKDAATSLQHSGISNPTALDARAYYNFGPSAGAEIATADDSSLMSSYISGTAMSGNNISSTTTVGQWRAAVAAKMGSAASSSILTG</sequence>
<evidence type="ECO:0000313" key="2">
    <source>
        <dbReference type="Proteomes" id="UP000037566"/>
    </source>
</evidence>
<dbReference type="Gene3D" id="1.10.530.10">
    <property type="match status" value="1"/>
</dbReference>
<dbReference type="AlphaFoldDB" id="A0A0M0ECU0"/>
<dbReference type="STRING" id="33995.KOEU_34420"/>
<organism evidence="1 2">
    <name type="scientific">Komagataeibacter europaeus</name>
    <name type="common">Gluconacetobacter europaeus</name>
    <dbReference type="NCBI Taxonomy" id="33995"/>
    <lineage>
        <taxon>Bacteria</taxon>
        <taxon>Pseudomonadati</taxon>
        <taxon>Pseudomonadota</taxon>
        <taxon>Alphaproteobacteria</taxon>
        <taxon>Acetobacterales</taxon>
        <taxon>Acetobacteraceae</taxon>
        <taxon>Komagataeibacter</taxon>
    </lineage>
</organism>
<accession>A0A0M0ECU0</accession>
<comment type="caution">
    <text evidence="1">The sequence shown here is derived from an EMBL/GenBank/DDBJ whole genome shotgun (WGS) entry which is preliminary data.</text>
</comment>
<dbReference type="Proteomes" id="UP000037566">
    <property type="component" value="Unassembled WGS sequence"/>
</dbReference>
<reference evidence="1" key="1">
    <citation type="submission" date="2015-08" db="EMBL/GenBank/DDBJ databases">
        <title>Draft genome sequence of Komagataeibacter europaeus CECT 8546 a cellulose producer strain from vinegar produced by the traditional method.</title>
        <authorList>
            <person name="Poehlein A."/>
            <person name="Valera M.J."/>
            <person name="Haack F.S."/>
            <person name="Mas A."/>
            <person name="Daniel R."/>
            <person name="Streit W.R."/>
            <person name="Mateo E."/>
        </authorList>
    </citation>
    <scope>NUCLEOTIDE SEQUENCE [LARGE SCALE GENOMIC DNA]</scope>
    <source>
        <strain evidence="1">CECT 8546</strain>
    </source>
</reference>